<reference evidence="4" key="1">
    <citation type="submission" date="2025-08" db="UniProtKB">
        <authorList>
            <consortium name="RefSeq"/>
        </authorList>
    </citation>
    <scope>IDENTIFICATION</scope>
    <source>
        <tissue evidence="4">Testes</tissue>
    </source>
</reference>
<dbReference type="InterPro" id="IPR036179">
    <property type="entry name" value="Ig-like_dom_sf"/>
</dbReference>
<dbReference type="Proteomes" id="UP000694865">
    <property type="component" value="Unplaced"/>
</dbReference>
<dbReference type="GeneID" id="100376393"/>
<keyword evidence="3" id="KW-1185">Reference proteome</keyword>
<keyword evidence="1" id="KW-0472">Membrane</keyword>
<evidence type="ECO:0000259" key="2">
    <source>
        <dbReference type="PROSITE" id="PS50835"/>
    </source>
</evidence>
<proteinExistence type="predicted"/>
<gene>
    <name evidence="4" type="primary">LOC100376393</name>
</gene>
<dbReference type="InterPro" id="IPR013783">
    <property type="entry name" value="Ig-like_fold"/>
</dbReference>
<evidence type="ECO:0000256" key="1">
    <source>
        <dbReference type="SAM" id="Phobius"/>
    </source>
</evidence>
<dbReference type="InterPro" id="IPR007110">
    <property type="entry name" value="Ig-like_dom"/>
</dbReference>
<organism evidence="3 4">
    <name type="scientific">Saccoglossus kowalevskii</name>
    <name type="common">Acorn worm</name>
    <dbReference type="NCBI Taxonomy" id="10224"/>
    <lineage>
        <taxon>Eukaryota</taxon>
        <taxon>Metazoa</taxon>
        <taxon>Hemichordata</taxon>
        <taxon>Enteropneusta</taxon>
        <taxon>Harrimaniidae</taxon>
        <taxon>Saccoglossus</taxon>
    </lineage>
</organism>
<keyword evidence="1" id="KW-0812">Transmembrane</keyword>
<sequence>MLYAYIVWVTVVNISSCKECTNNADLHPPSVLNNGATPSVGADVELLCQTTDINKNYKYGWYFEGNEVLSDGPHLRILNITVDNVGKYQCEVKGECGMSSLSDMMYLNIDGVIRQLTTEAPSQTDRWIVIVCNNVILVIMCVIVGIICCVGYYRNKKSKNARTYKYRKTQNNTESGTLEMK</sequence>
<evidence type="ECO:0000313" key="4">
    <source>
        <dbReference type="RefSeq" id="XP_006825399.1"/>
    </source>
</evidence>
<protein>
    <submittedName>
        <fullName evidence="4">Uncharacterized protein LOC100376393</fullName>
    </submittedName>
</protein>
<feature type="domain" description="Ig-like" evidence="2">
    <location>
        <begin position="29"/>
        <end position="108"/>
    </location>
</feature>
<dbReference type="PROSITE" id="PS50835">
    <property type="entry name" value="IG_LIKE"/>
    <property type="match status" value="1"/>
</dbReference>
<name>A0ABM0MZF8_SACKO</name>
<feature type="transmembrane region" description="Helical" evidence="1">
    <location>
        <begin position="127"/>
        <end position="153"/>
    </location>
</feature>
<dbReference type="Pfam" id="PF13895">
    <property type="entry name" value="Ig_2"/>
    <property type="match status" value="1"/>
</dbReference>
<accession>A0ABM0MZF8</accession>
<dbReference type="RefSeq" id="XP_006825399.1">
    <property type="nucleotide sequence ID" value="XM_006825336.1"/>
</dbReference>
<dbReference type="SUPFAM" id="SSF48726">
    <property type="entry name" value="Immunoglobulin"/>
    <property type="match status" value="1"/>
</dbReference>
<evidence type="ECO:0000313" key="3">
    <source>
        <dbReference type="Proteomes" id="UP000694865"/>
    </source>
</evidence>
<dbReference type="Gene3D" id="2.60.40.10">
    <property type="entry name" value="Immunoglobulins"/>
    <property type="match status" value="1"/>
</dbReference>
<keyword evidence="1" id="KW-1133">Transmembrane helix</keyword>